<sequence length="401" mass="46750">MTVFDYLFVAKTQPALTQTQINNFPIGFEVEISIIRDLCSDDGTRFDTIDNDSLRNMSLGLRFAGISTHSEARELDIQIIPPAPIFHIWVSLRGASFFDGYNNPRCLDYVSRITKQADFLLQHDIPLFIVYTEKNMSDVQKQEMASLFTEHPNIMVLSVEKHLSHLPMAFSYSEECRPKDDYGETFDIDGLRLSVLMDYPEVFDVLEKEAIKQEKLDFVSRLKALGKQSLIYHDIDDQFLQRPPFFLARKGVMGATLLSREAFVEFQQQIKELRDYNVPSFTYTRPSVEASVLTADEIVIFQKQRAQLILDMFNSHFDVELFSLVPTRNLYAINHPAVMKMRTKLTDTQYQRLRSSQHDYRTFEQLAFQPYPANELQIKARKLDFMQQLNYTFFGRDNSWK</sequence>
<proteinExistence type="predicted"/>
<evidence type="ECO:0000313" key="2">
    <source>
        <dbReference type="Proteomes" id="UP000281474"/>
    </source>
</evidence>
<dbReference type="Proteomes" id="UP000281474">
    <property type="component" value="Unassembled WGS sequence"/>
</dbReference>
<comment type="caution">
    <text evidence="1">The sequence shown here is derived from an EMBL/GenBank/DDBJ whole genome shotgun (WGS) entry which is preliminary data.</text>
</comment>
<dbReference type="AlphaFoldDB" id="A0A3L8PWJ1"/>
<dbReference type="EMBL" id="QZEI01000073">
    <property type="protein sequence ID" value="RLV58422.1"/>
    <property type="molecule type" value="Genomic_DNA"/>
</dbReference>
<reference evidence="1 2" key="1">
    <citation type="submission" date="2018-09" db="EMBL/GenBank/DDBJ databases">
        <title>Phylogeny of the Shewanellaceae, and recommendation for two new genera, Pseudoshewanella and Parashewanella.</title>
        <authorList>
            <person name="Wang G."/>
        </authorList>
    </citation>
    <scope>NUCLEOTIDE SEQUENCE [LARGE SCALE GENOMIC DNA]</scope>
    <source>
        <strain evidence="1 2">C51</strain>
    </source>
</reference>
<keyword evidence="2" id="KW-1185">Reference proteome</keyword>
<gene>
    <name evidence="1" type="ORF">D5018_17405</name>
</gene>
<name>A0A3L8PWJ1_9GAMM</name>
<accession>A0A3L8PWJ1</accession>
<protein>
    <submittedName>
        <fullName evidence="1">Uncharacterized protein</fullName>
    </submittedName>
</protein>
<evidence type="ECO:0000313" key="1">
    <source>
        <dbReference type="EMBL" id="RLV58422.1"/>
    </source>
</evidence>
<organism evidence="1 2">
    <name type="scientific">Parashewanella curva</name>
    <dbReference type="NCBI Taxonomy" id="2338552"/>
    <lineage>
        <taxon>Bacteria</taxon>
        <taxon>Pseudomonadati</taxon>
        <taxon>Pseudomonadota</taxon>
        <taxon>Gammaproteobacteria</taxon>
        <taxon>Alteromonadales</taxon>
        <taxon>Shewanellaceae</taxon>
        <taxon>Parashewanella</taxon>
    </lineage>
</organism>